<keyword evidence="2" id="KW-0285">Flavoprotein</keyword>
<proteinExistence type="predicted"/>
<evidence type="ECO:0000313" key="6">
    <source>
        <dbReference type="WBParaSite" id="ALUE_0000135501-mRNA-1"/>
    </source>
</evidence>
<evidence type="ECO:0000256" key="1">
    <source>
        <dbReference type="ARBA" id="ARBA00001974"/>
    </source>
</evidence>
<evidence type="ECO:0000256" key="3">
    <source>
        <dbReference type="ARBA" id="ARBA00022827"/>
    </source>
</evidence>
<evidence type="ECO:0000256" key="4">
    <source>
        <dbReference type="ARBA" id="ARBA00023002"/>
    </source>
</evidence>
<evidence type="ECO:0000256" key="2">
    <source>
        <dbReference type="ARBA" id="ARBA00022630"/>
    </source>
</evidence>
<reference evidence="6" key="1">
    <citation type="submission" date="2017-02" db="UniProtKB">
        <authorList>
            <consortium name="WormBaseParasite"/>
        </authorList>
    </citation>
    <scope>IDENTIFICATION</scope>
</reference>
<protein>
    <submittedName>
        <fullName evidence="6">L-2-hydroxyglutarate oxidase</fullName>
    </submittedName>
</protein>
<keyword evidence="3" id="KW-0274">FAD</keyword>
<evidence type="ECO:0000313" key="5">
    <source>
        <dbReference type="Proteomes" id="UP000036681"/>
    </source>
</evidence>
<name>A0A0M3HIL0_ASCLU</name>
<dbReference type="Proteomes" id="UP000036681">
    <property type="component" value="Unplaced"/>
</dbReference>
<dbReference type="AlphaFoldDB" id="A0A0M3HIL0"/>
<dbReference type="PANTHER" id="PTHR43104:SF2">
    <property type="entry name" value="L-2-HYDROXYGLUTARATE DEHYDROGENASE, MITOCHONDRIAL"/>
    <property type="match status" value="1"/>
</dbReference>
<keyword evidence="4" id="KW-0560">Oxidoreductase</keyword>
<comment type="cofactor">
    <cofactor evidence="1">
        <name>FAD</name>
        <dbReference type="ChEBI" id="CHEBI:57692"/>
    </cofactor>
</comment>
<dbReference type="PANTHER" id="PTHR43104">
    <property type="entry name" value="L-2-HYDROXYGLUTARATE DEHYDROGENASE, MITOCHONDRIAL"/>
    <property type="match status" value="1"/>
</dbReference>
<dbReference type="GO" id="GO:0047545">
    <property type="term" value="F:(S)-2-hydroxyglutarate dehydrogenase activity"/>
    <property type="evidence" value="ECO:0007669"/>
    <property type="project" value="TreeGrafter"/>
</dbReference>
<sequence>MFRFYRGPSGVRAQAMDAQGNLVDDFVFDSGDGDIASRILHVRNAPSPGATSSLAIAEMINDKVAEKFNLKR</sequence>
<dbReference type="WBParaSite" id="ALUE_0000135501-mRNA-1">
    <property type="protein sequence ID" value="ALUE_0000135501-mRNA-1"/>
    <property type="gene ID" value="ALUE_0000135501"/>
</dbReference>
<organism evidence="5 6">
    <name type="scientific">Ascaris lumbricoides</name>
    <name type="common">Giant roundworm</name>
    <dbReference type="NCBI Taxonomy" id="6252"/>
    <lineage>
        <taxon>Eukaryota</taxon>
        <taxon>Metazoa</taxon>
        <taxon>Ecdysozoa</taxon>
        <taxon>Nematoda</taxon>
        <taxon>Chromadorea</taxon>
        <taxon>Rhabditida</taxon>
        <taxon>Spirurina</taxon>
        <taxon>Ascaridomorpha</taxon>
        <taxon>Ascaridoidea</taxon>
        <taxon>Ascarididae</taxon>
        <taxon>Ascaris</taxon>
    </lineage>
</organism>
<keyword evidence="5" id="KW-1185">Reference proteome</keyword>
<accession>A0A0M3HIL0</accession>